<keyword evidence="2" id="KW-1185">Reference proteome</keyword>
<sequence>MIMNYSCDPKQKQDFYYNNYITEKSQKLDRAKDITSLTGYKAFDEFIRLSYNSGDTAWFKIGNNRFIVGQIDKDGSLGEVWETKGENTERKRTTPHPDGYTFLSDLAKRNYGGVFYIPGKPEEFPLKDYTYASNDIGAEMDDGTEEEQLGRIKFVEELSGLQASLLIGSGGKSKHTHYILTESVDIDRRSYFAKLLCIALIGDPAVTNAHQPMRAPGFLRREIKDNQLREKEQLLEKVGDRYTPEAFSEGMERCFEALDFKFYDEADFSEERWKELKRVLSSKDFNRLKKEIEIKRILSLSEEYLPANTKKKASEEKAAIRKTKAETSKALGFNYIGGGSLVDAVNEWKRTGGRSLFDWSGHNWDGADKRGCCPWHDSTTGTSFWLSELEDGTVLAHCPTCTDNEGIDALTYQYSLQYGTVTHPTGKDWADFAKKVTGFVDAAPFTPTPEEAEDWKEKYERARVEKAIFKFTRKADVEVSSGYLPNLKLSDIPSRHLGLKGDWGIGKTTLISGLCKGYNGKIIQVGHLNALLENTSPKFLCIHHKALKANGDYDSLHSREGSRIAITIDSLASQLDPEKWAWGRKFILILDEVEQVLDYCHHSQNIKSNRLAARAKLIWLIKNAEYIVSSDRDLCDASLDFIEGICGDGKKAYLIHHTEQKGLGRTVKVNTNTTKDVVLERMVWDVRAGKKIAIACENKTDLLMIEKILSQVGVTDKEFFFAHGDNSNEKGVKEVIARINEEYTNYNILGYTMTLGTAVSLEIPHFDKVYGFFTGDAFGAGKQAQMLFRYRIECEIEIWVNPRKRTLEISEEKMLKDLTRSEKENGKFLARFDKLDHLTPLGACPTIDGSIPASEMDWLMHGFGIRARENASMANPSQSLCDLLESAGFDLEIECSEDTVKTLAGEEGREIKKEIKEKDDIAIAHAKLLTDDEYKEALKGSGSLTKEQRNELKKTFLNKETGLEVTPELVKKERTKNFTSAVKMLRIVLGSEEDAIAADLTQAEGKSVGDKKYYSLRRNLFIKLGAVDLIEYLIRGGSYASKGGNSLVKEVANNIRINKSDIKRLLGYKVNTAKITKNAIGGEIDEALQNYKVSDANLVNELLGKLAIKPASKDKRLTTGETFRIYSLDPQNWDEITGVIEHQKTLKNTPKWETFLEAKKAKFLEAESQAGQGQNMAAPPTNFSYIKDQGGAAINQPIEMTIKNEQKPQPLPQAYESKELPDPTVRMMERLAREFDPSLVPSF</sequence>
<name>A0A7D7LI44_9NOSO</name>
<dbReference type="AlphaFoldDB" id="A0A7D7LI44"/>
<dbReference type="InterPro" id="IPR027417">
    <property type="entry name" value="P-loop_NTPase"/>
</dbReference>
<dbReference type="KEGG" id="ned:HUN01_28535"/>
<evidence type="ECO:0000313" key="1">
    <source>
        <dbReference type="EMBL" id="QMS91352.1"/>
    </source>
</evidence>
<evidence type="ECO:0000313" key="2">
    <source>
        <dbReference type="Proteomes" id="UP000514713"/>
    </source>
</evidence>
<reference evidence="2" key="1">
    <citation type="submission" date="2020-06" db="EMBL/GenBank/DDBJ databases">
        <title>Nostoc edaphicum CCNP1411 genome.</title>
        <authorList>
            <person name="Fidor A."/>
            <person name="Grabski M."/>
            <person name="Gawor J."/>
            <person name="Gromadka R."/>
            <person name="Wegrzyn G."/>
            <person name="Mazur-Marzec H."/>
        </authorList>
    </citation>
    <scope>NUCLEOTIDE SEQUENCE [LARGE SCALE GENOMIC DNA]</scope>
    <source>
        <strain evidence="2">CCNP1411</strain>
    </source>
</reference>
<dbReference type="SUPFAM" id="SSF52540">
    <property type="entry name" value="P-loop containing nucleoside triphosphate hydrolases"/>
    <property type="match status" value="1"/>
</dbReference>
<dbReference type="Proteomes" id="UP000514713">
    <property type="component" value="Chromosome"/>
</dbReference>
<proteinExistence type="predicted"/>
<dbReference type="RefSeq" id="WP_181928987.1">
    <property type="nucleotide sequence ID" value="NZ_CP054698.1"/>
</dbReference>
<organism evidence="1 2">
    <name type="scientific">Nostoc edaphicum CCNP1411</name>
    <dbReference type="NCBI Taxonomy" id="1472755"/>
    <lineage>
        <taxon>Bacteria</taxon>
        <taxon>Bacillati</taxon>
        <taxon>Cyanobacteriota</taxon>
        <taxon>Cyanophyceae</taxon>
        <taxon>Nostocales</taxon>
        <taxon>Nostocaceae</taxon>
        <taxon>Nostoc</taxon>
    </lineage>
</organism>
<evidence type="ECO:0008006" key="3">
    <source>
        <dbReference type="Google" id="ProtNLM"/>
    </source>
</evidence>
<dbReference type="EMBL" id="CP054698">
    <property type="protein sequence ID" value="QMS91352.1"/>
    <property type="molecule type" value="Genomic_DNA"/>
</dbReference>
<dbReference type="InterPro" id="IPR049996">
    <property type="entry name" value="Slr7037-like"/>
</dbReference>
<gene>
    <name evidence="1" type="ORF">HUN01_28535</name>
</gene>
<accession>A0A7D7LI44</accession>
<dbReference type="NCBIfam" id="NF042913">
    <property type="entry name" value="CyRepA1"/>
    <property type="match status" value="1"/>
</dbReference>
<dbReference type="Gene3D" id="3.40.50.300">
    <property type="entry name" value="P-loop containing nucleotide triphosphate hydrolases"/>
    <property type="match status" value="1"/>
</dbReference>
<protein>
    <recommendedName>
        <fullName evidence="3">Replication origin-binding protein domain-containing protein</fullName>
    </recommendedName>
</protein>